<dbReference type="Proteomes" id="UP000271256">
    <property type="component" value="Unassembled WGS sequence"/>
</dbReference>
<feature type="domain" description="PKD" evidence="3">
    <location>
        <begin position="305"/>
        <end position="388"/>
    </location>
</feature>
<gene>
    <name evidence="4" type="ORF">D7024_05150</name>
</gene>
<protein>
    <submittedName>
        <fullName evidence="4">PKD domain-containing protein</fullName>
    </submittedName>
</protein>
<dbReference type="PANTHER" id="PTHR46182">
    <property type="entry name" value="FI19480P1"/>
    <property type="match status" value="1"/>
</dbReference>
<evidence type="ECO:0000313" key="4">
    <source>
        <dbReference type="EMBL" id="RKO66389.1"/>
    </source>
</evidence>
<dbReference type="InterPro" id="IPR000601">
    <property type="entry name" value="PKD_dom"/>
</dbReference>
<dbReference type="InterPro" id="IPR013783">
    <property type="entry name" value="Ig-like_fold"/>
</dbReference>
<keyword evidence="2" id="KW-0812">Transmembrane</keyword>
<dbReference type="GO" id="GO:0031410">
    <property type="term" value="C:cytoplasmic vesicle"/>
    <property type="evidence" value="ECO:0007669"/>
    <property type="project" value="TreeGrafter"/>
</dbReference>
<evidence type="ECO:0000313" key="5">
    <source>
        <dbReference type="Proteomes" id="UP000271256"/>
    </source>
</evidence>
<keyword evidence="2" id="KW-0472">Membrane</keyword>
<dbReference type="SMART" id="SM00089">
    <property type="entry name" value="PKD"/>
    <property type="match status" value="5"/>
</dbReference>
<feature type="domain" description="PKD" evidence="3">
    <location>
        <begin position="245"/>
        <end position="291"/>
    </location>
</feature>
<dbReference type="InterPro" id="IPR029865">
    <property type="entry name" value="KIAA0319-like"/>
</dbReference>
<dbReference type="Pfam" id="PF18911">
    <property type="entry name" value="PKD_4"/>
    <property type="match status" value="3"/>
</dbReference>
<feature type="region of interest" description="Disordered" evidence="1">
    <location>
        <begin position="282"/>
        <end position="308"/>
    </location>
</feature>
<evidence type="ECO:0000256" key="1">
    <source>
        <dbReference type="SAM" id="MobiDB-lite"/>
    </source>
</evidence>
<reference evidence="4 5" key="1">
    <citation type="submission" date="2018-10" db="EMBL/GenBank/DDBJ databases">
        <authorList>
            <person name="Grouzdev D.S."/>
            <person name="Krutkina M.S."/>
            <person name="Tourova T.P."/>
            <person name="Nazina T.N."/>
        </authorList>
    </citation>
    <scope>NUCLEOTIDE SEQUENCE [LARGE SCALE GENOMIC DNA]</scope>
    <source>
        <strain evidence="4 5">435</strain>
    </source>
</reference>
<keyword evidence="5" id="KW-1185">Reference proteome</keyword>
<dbReference type="EMBL" id="RBWE01000001">
    <property type="protein sequence ID" value="RKO66389.1"/>
    <property type="molecule type" value="Genomic_DNA"/>
</dbReference>
<feature type="region of interest" description="Disordered" evidence="1">
    <location>
        <begin position="389"/>
        <end position="430"/>
    </location>
</feature>
<sequence>MEAAAGKEKGGMGQKQPAEFIRDPWRKNQAWKRGDLLYMRKGRQRVTALVILVAFLLTLYPAGPPAYGWSDSGLPCKKGTVVNITNFTVPMSNYIGVWDVQISGAVSGSGKTAYFNSFDNGGGLGYNFVSSSSYTTAAQELNGNPSFVTSRIGSYESTISWGSGSQKRTYIRRFAELCGAVVTGFSQGVVYVMTTPYPSARISPPSTAKAGEQVKIAISGTSFVHSSNQYQSITYKFYVDSGLVDSGSGTKSFSKQVSHTFPTAKTYTLKLEVTDGVGRTTTTTETISVQAGAKPPAPPPGGNMPPVADFELPPSAEVNEPVNVRDRSVDYDGTITRWEWSVSPSSYTGTLGNTGGTLKFTQKGTYTVKLTVTDNKGAKGECTKYIAIGESLPPPPPPEPPEPENKPPVARFSMPSECGPGQTVNVTNRSYDPDGYIVEVKWRISPSTDVEENLGDDGGTLVFHKLGTYTVKLTVTDDRGDSDSTEEEIEVVNQPPRARIVVPDKIVQGDDVTIRSASRDPDGEIVKLTWSVTPAENVVGELEGEESTVYFDKEGQYKIALTVEDNWGATDTDEVTVTVEPAIPQAFFTDDGAYKQNRRIVLTEAGQSSARYPIIKEQDEWEILPAGNGATSEAIRVKDVSPDKKEVLFKTPGTYKVRLRVTNTAGHTSEWYERTLDIRPDEPPVADFVVQQAYLRDPAIGKKATVEVRDTSYSPDGDIIAHRTWKYRYDSNNDGNFEDEQWVVFSDGNEMSPSFQTDQVGKYQIELEVTEGFGEDTLTEFVSAEDYLKADTSSKPLDEKKTEVINIRPSVGFDVLRKKKADIIFTVGNTAGTGFDAAIVQYLDGLINQYLKPELEANSVDYNISSVQTSTITTQTNFPWVVYNLYGTGFGSGDGQFLVDGTSYRYRGYGAEAPIDHLYYDDGQVNAQREFTFNIDMTGYNACATIIPGFIFGANDKNGFSGYIALMWHDKVGVYRFSGSDHTVLTTNGAGQIAATRSPSSFGGTQVAYISTRDTSLQKSFKMVYKAPTLEIYDGGVLLAKVDCPQATGNGYGVAAANSAHGCGARSYIRFENFKLETSSVKTLDEVLKNSSLWRDDAAHFLVNISAATYPEFNDPVKAAYIYSRLLNDRVDFSVLGSTANQAQAMNIIARNDGQGTFILNSNRNTAMQQLTSYIINKLNSLYPPVENYVLLNEEVYYKTYYNDPEEDPKMAERWKYSHDPNYFENSLGLAPFHEQWLPAPVYRFDKVGEFVTTFQARDNPKDDDRFDEYRLWSYMPAESLHLYVHRRPVAMFGVSLTPVGSGTQQYTITEDFEDTSYNFSFSGDWVRSTNQRHGGSYSFKSNSIGHSQTTSTQFNVTIPSGATDGRISFWHLVKSEANYDFLRIYIDGNRVVNRSGDGSWQYYEQALSPGEHTVKFEYTKDGSVSSYDDSAYVDDIVVSYKQNTVSYYTTSFTSDAYDLDHISLPNKGIVEHRWFWRPATSPTWNSGRPTTLAKDNDYLIKYEVKDMEGVWSFPVIKLVSTRNVNMAPVAQFTVKPNPAVVNKTVTITDMSYDPNGDPITQRQWRVRPPGGAWSSPTSTPPTRFGTVGEWTIELKVSDGSLWSEPFYQTVQVIPDNTPPVARFTVQPNPVYDCDPVTYTDTSYDPDGDPIVAREWRIRKDGGAWQYFTNPPTVFENVGGAGVYDIELRVQDQPRLPQLEPKWSDWYRQTLTVLDSFRVIGSIEPNPGERGRNVTIRASAVRISNGQPVEIDSMKVIIPLPQNPDGSAALPPGGSSHEAWMTYNPADKTWSYTYTIPERTVHGRWPDDGTYLVKVVGYRNGTAREDVMLLEIKGHIQRRLIIRTLSW</sequence>
<feature type="transmembrane region" description="Helical" evidence="2">
    <location>
        <begin position="46"/>
        <end position="63"/>
    </location>
</feature>
<feature type="compositionally biased region" description="Low complexity" evidence="1">
    <location>
        <begin position="282"/>
        <end position="294"/>
    </location>
</feature>
<organism evidence="4 5">
    <name type="scientific">Desulfofundulus salinus</name>
    <dbReference type="NCBI Taxonomy" id="2419843"/>
    <lineage>
        <taxon>Bacteria</taxon>
        <taxon>Bacillati</taxon>
        <taxon>Bacillota</taxon>
        <taxon>Clostridia</taxon>
        <taxon>Eubacteriales</taxon>
        <taxon>Peptococcaceae</taxon>
        <taxon>Desulfofundulus</taxon>
    </lineage>
</organism>
<dbReference type="SUPFAM" id="SSF49299">
    <property type="entry name" value="PKD domain"/>
    <property type="match status" value="6"/>
</dbReference>
<dbReference type="CDD" id="cd00146">
    <property type="entry name" value="PKD"/>
    <property type="match status" value="4"/>
</dbReference>
<keyword evidence="2" id="KW-1133">Transmembrane helix</keyword>
<dbReference type="Pfam" id="PF00801">
    <property type="entry name" value="PKD"/>
    <property type="match status" value="1"/>
</dbReference>
<dbReference type="InterPro" id="IPR022409">
    <property type="entry name" value="PKD/Chitinase_dom"/>
</dbReference>
<dbReference type="InterPro" id="IPR035986">
    <property type="entry name" value="PKD_dom_sf"/>
</dbReference>
<name>A0A494WST1_9FIRM</name>
<comment type="caution">
    <text evidence="4">The sequence shown here is derived from an EMBL/GenBank/DDBJ whole genome shotgun (WGS) entry which is preliminary data.</text>
</comment>
<dbReference type="GO" id="GO:0016020">
    <property type="term" value="C:membrane"/>
    <property type="evidence" value="ECO:0007669"/>
    <property type="project" value="TreeGrafter"/>
</dbReference>
<evidence type="ECO:0000256" key="2">
    <source>
        <dbReference type="SAM" id="Phobius"/>
    </source>
</evidence>
<accession>A0A494WST1</accession>
<dbReference type="Gene3D" id="2.60.40.10">
    <property type="entry name" value="Immunoglobulins"/>
    <property type="match status" value="7"/>
</dbReference>
<dbReference type="PANTHER" id="PTHR46182:SF2">
    <property type="entry name" value="FI19480P1"/>
    <property type="match status" value="1"/>
</dbReference>
<dbReference type="PROSITE" id="PS50093">
    <property type="entry name" value="PKD"/>
    <property type="match status" value="2"/>
</dbReference>
<evidence type="ECO:0000259" key="3">
    <source>
        <dbReference type="PROSITE" id="PS50093"/>
    </source>
</evidence>
<proteinExistence type="predicted"/>